<accession>A0A087TTS9</accession>
<organism evidence="4 5">
    <name type="scientific">Stegodyphus mimosarum</name>
    <name type="common">African social velvet spider</name>
    <dbReference type="NCBI Taxonomy" id="407821"/>
    <lineage>
        <taxon>Eukaryota</taxon>
        <taxon>Metazoa</taxon>
        <taxon>Ecdysozoa</taxon>
        <taxon>Arthropoda</taxon>
        <taxon>Chelicerata</taxon>
        <taxon>Arachnida</taxon>
        <taxon>Araneae</taxon>
        <taxon>Araneomorphae</taxon>
        <taxon>Entelegynae</taxon>
        <taxon>Eresoidea</taxon>
        <taxon>Eresidae</taxon>
        <taxon>Stegodyphus</taxon>
    </lineage>
</organism>
<evidence type="ECO:0000313" key="5">
    <source>
        <dbReference type="Proteomes" id="UP000054359"/>
    </source>
</evidence>
<dbReference type="Proteomes" id="UP000054359">
    <property type="component" value="Unassembled WGS sequence"/>
</dbReference>
<feature type="coiled-coil region" evidence="2">
    <location>
        <begin position="199"/>
        <end position="233"/>
    </location>
</feature>
<dbReference type="OrthoDB" id="185175at2759"/>
<protein>
    <submittedName>
        <fullName evidence="4">Protein FAM13A</fullName>
    </submittedName>
</protein>
<evidence type="ECO:0000259" key="3">
    <source>
        <dbReference type="Pfam" id="PF26116"/>
    </source>
</evidence>
<evidence type="ECO:0000313" key="4">
    <source>
        <dbReference type="EMBL" id="KFM68518.1"/>
    </source>
</evidence>
<dbReference type="STRING" id="407821.A0A087TTS9"/>
<proteinExistence type="inferred from homology"/>
<dbReference type="PANTHER" id="PTHR15904:SF17">
    <property type="entry name" value="RHO-GAP DOMAIN-CONTAINING PROTEIN"/>
    <property type="match status" value="1"/>
</dbReference>
<sequence length="244" mass="28325">MKKMLTELNKARQDLKELKEEPVIWDACETTQNKSSKGTNTRYSQGLFSLGSCNSNNMSIEDSVKEALEFLARHRKEGKRPEALEVMSRDELVAEKVAIQKVLLNFESMHGRPSSKTHRELVRPLYDRYRCTKRLIARINASKDSAELQPILEHETMHFETSEQTKDEREVQVVAGEAKTSHIFENGGKGSKMAGLQHINFHELSLSELTDELNMVRDEKRRLRKLLRDFEDQFKKEHGRKVQR</sequence>
<keyword evidence="5" id="KW-1185">Reference proteome</keyword>
<evidence type="ECO:0000256" key="2">
    <source>
        <dbReference type="SAM" id="Coils"/>
    </source>
</evidence>
<dbReference type="AlphaFoldDB" id="A0A087TTS9"/>
<dbReference type="Pfam" id="PF26116">
    <property type="entry name" value="FAM13A"/>
    <property type="match status" value="1"/>
</dbReference>
<dbReference type="OMA" id="PIMEHEP"/>
<gene>
    <name evidence="4" type="ORF">X975_01595</name>
</gene>
<dbReference type="InterPro" id="IPR059029">
    <property type="entry name" value="FAM13A_dom"/>
</dbReference>
<reference evidence="4 5" key="1">
    <citation type="submission" date="2013-11" db="EMBL/GenBank/DDBJ databases">
        <title>Genome sequencing of Stegodyphus mimosarum.</title>
        <authorList>
            <person name="Bechsgaard J."/>
        </authorList>
    </citation>
    <scope>NUCLEOTIDE SEQUENCE [LARGE SCALE GENOMIC DNA]</scope>
</reference>
<keyword evidence="2" id="KW-0175">Coiled coil</keyword>
<dbReference type="PANTHER" id="PTHR15904">
    <property type="entry name" value="FAM13"/>
    <property type="match status" value="1"/>
</dbReference>
<evidence type="ECO:0000256" key="1">
    <source>
        <dbReference type="ARBA" id="ARBA00007549"/>
    </source>
</evidence>
<dbReference type="EMBL" id="KK116698">
    <property type="protein sequence ID" value="KFM68518.1"/>
    <property type="molecule type" value="Genomic_DNA"/>
</dbReference>
<comment type="similarity">
    <text evidence="1">Belongs to the FAM13 family.</text>
</comment>
<feature type="non-terminal residue" evidence="4">
    <location>
        <position position="244"/>
    </location>
</feature>
<dbReference type="InterPro" id="IPR039102">
    <property type="entry name" value="FAM13"/>
</dbReference>
<feature type="domain" description="FAM13A-like" evidence="3">
    <location>
        <begin position="205"/>
        <end position="244"/>
    </location>
</feature>
<name>A0A087TTS9_STEMI</name>